<dbReference type="CDD" id="cd02440">
    <property type="entry name" value="AdoMet_MTases"/>
    <property type="match status" value="1"/>
</dbReference>
<dbReference type="FunFam" id="2.40.50.140:FF:000097">
    <property type="entry name" value="23S rRNA (uracil(1939)-C(5))-methyltransferase RlmD"/>
    <property type="match status" value="1"/>
</dbReference>
<dbReference type="InterPro" id="IPR010280">
    <property type="entry name" value="U5_MeTrfase_fam"/>
</dbReference>
<keyword evidence="2 4" id="KW-0808">Transferase</keyword>
<accession>A0A9D1WVJ0</accession>
<sequence length="459" mass="51627">MEFKKNQMAEVYIDDMGNEGEGIGHVDGYALFLKNAVVGDRVQAKIIKTKKNYGYARVEKVLEPSKDRVTPVCPVARPCGGCTLQHLSYEKQLEFKFRKVKNCLERIGGLKDIEDKMEPIYGMEEPYHYRNKAQFPVGVNKAGDLVAGFYAGKSHQIIPCIDCAIQHPVNQRILKKILDHMEKNHIQAYDEKTGNGLVRHIVTRVGFSTGEVMVCLVLNGTKKKFRNLDQLTDSLLEIEGMTSICVNVNRERTNKILGDQIQEVYGPPYIYDDIGNVRYQIGPLSFFQVNPKQTKVLYEKAMEYAGLTGDETVWDLYCGIGTISLFLAQKAKQVYGVEIVPAAIDDAKINAKINNITNAEFFVGKAEEVLPREYERNGVYADVIVVDPPRKGCDKKLLDTMVQMKPKRIVYVSCDPATLARDVKILGENGYQVSKVSVVDQFSHSGHVETVVLMSRVEK</sequence>
<dbReference type="SUPFAM" id="SSF53335">
    <property type="entry name" value="S-adenosyl-L-methionine-dependent methyltransferases"/>
    <property type="match status" value="1"/>
</dbReference>
<protein>
    <submittedName>
        <fullName evidence="7">23S rRNA (Uracil(1939)-C(5))-methyltransferase RlmD</fullName>
        <ecNumber evidence="7">2.1.1.190</ecNumber>
    </submittedName>
</protein>
<dbReference type="NCBIfam" id="TIGR00479">
    <property type="entry name" value="rumA"/>
    <property type="match status" value="1"/>
</dbReference>
<dbReference type="InterPro" id="IPR002792">
    <property type="entry name" value="TRAM_dom"/>
</dbReference>
<keyword evidence="1 4" id="KW-0489">Methyltransferase</keyword>
<comment type="caution">
    <text evidence="7">The sequence shown here is derived from an EMBL/GenBank/DDBJ whole genome shotgun (WGS) entry which is preliminary data.</text>
</comment>
<feature type="binding site" evidence="4">
    <location>
        <position position="317"/>
    </location>
    <ligand>
        <name>S-adenosyl-L-methionine</name>
        <dbReference type="ChEBI" id="CHEBI:59789"/>
    </ligand>
</feature>
<dbReference type="AlphaFoldDB" id="A0A9D1WVJ0"/>
<dbReference type="PANTHER" id="PTHR11061:SF30">
    <property type="entry name" value="TRNA (URACIL(54)-C(5))-METHYLTRANSFERASE"/>
    <property type="match status" value="1"/>
</dbReference>
<feature type="binding site" evidence="4">
    <location>
        <position position="387"/>
    </location>
    <ligand>
        <name>S-adenosyl-L-methionine</name>
        <dbReference type="ChEBI" id="CHEBI:59789"/>
    </ligand>
</feature>
<dbReference type="SUPFAM" id="SSF50249">
    <property type="entry name" value="Nucleic acid-binding proteins"/>
    <property type="match status" value="1"/>
</dbReference>
<dbReference type="EMBL" id="DXEM01000025">
    <property type="protein sequence ID" value="HIX67908.1"/>
    <property type="molecule type" value="Genomic_DNA"/>
</dbReference>
<evidence type="ECO:0000313" key="8">
    <source>
        <dbReference type="Proteomes" id="UP000886721"/>
    </source>
</evidence>
<proteinExistence type="inferred from homology"/>
<keyword evidence="3 4" id="KW-0949">S-adenosyl-L-methionine</keyword>
<dbReference type="PROSITE" id="PS50926">
    <property type="entry name" value="TRAM"/>
    <property type="match status" value="1"/>
</dbReference>
<name>A0A9D1WVJ0_9FIRM</name>
<evidence type="ECO:0000313" key="7">
    <source>
        <dbReference type="EMBL" id="HIX67908.1"/>
    </source>
</evidence>
<feature type="active site" description="Nucleophile" evidence="4">
    <location>
        <position position="414"/>
    </location>
</feature>
<dbReference type="Gene3D" id="2.40.50.140">
    <property type="entry name" value="Nucleic acid-binding proteins"/>
    <property type="match status" value="1"/>
</dbReference>
<evidence type="ECO:0000256" key="1">
    <source>
        <dbReference type="ARBA" id="ARBA00022603"/>
    </source>
</evidence>
<dbReference type="FunFam" id="3.40.50.150:FF:000009">
    <property type="entry name" value="23S rRNA (Uracil(1939)-C(5))-methyltransferase RlmD"/>
    <property type="match status" value="1"/>
</dbReference>
<dbReference type="InterPro" id="IPR029063">
    <property type="entry name" value="SAM-dependent_MTases_sf"/>
</dbReference>
<organism evidence="7 8">
    <name type="scientific">Candidatus Anaerostipes excrementavium</name>
    <dbReference type="NCBI Taxonomy" id="2838463"/>
    <lineage>
        <taxon>Bacteria</taxon>
        <taxon>Bacillati</taxon>
        <taxon>Bacillota</taxon>
        <taxon>Clostridia</taxon>
        <taxon>Lachnospirales</taxon>
        <taxon>Lachnospiraceae</taxon>
        <taxon>Anaerostipes</taxon>
    </lineage>
</organism>
<dbReference type="PROSITE" id="PS01230">
    <property type="entry name" value="TRMA_1"/>
    <property type="match status" value="1"/>
</dbReference>
<evidence type="ECO:0000256" key="3">
    <source>
        <dbReference type="ARBA" id="ARBA00022691"/>
    </source>
</evidence>
<evidence type="ECO:0000256" key="4">
    <source>
        <dbReference type="PROSITE-ProRule" id="PRU01024"/>
    </source>
</evidence>
<dbReference type="Proteomes" id="UP000886721">
    <property type="component" value="Unassembled WGS sequence"/>
</dbReference>
<gene>
    <name evidence="7" type="primary">rlmD</name>
    <name evidence="7" type="ORF">H9735_07285</name>
</gene>
<feature type="active site" evidence="5">
    <location>
        <position position="414"/>
    </location>
</feature>
<feature type="binding site" evidence="4">
    <location>
        <position position="338"/>
    </location>
    <ligand>
        <name>S-adenosyl-L-methionine</name>
        <dbReference type="ChEBI" id="CHEBI:59789"/>
    </ligand>
</feature>
<dbReference type="Gene3D" id="3.40.50.150">
    <property type="entry name" value="Vaccinia Virus protein VP39"/>
    <property type="match status" value="1"/>
</dbReference>
<dbReference type="PROSITE" id="PS51687">
    <property type="entry name" value="SAM_MT_RNA_M5U"/>
    <property type="match status" value="1"/>
</dbReference>
<evidence type="ECO:0000256" key="5">
    <source>
        <dbReference type="PROSITE-ProRule" id="PRU10015"/>
    </source>
</evidence>
<evidence type="ECO:0000256" key="2">
    <source>
        <dbReference type="ARBA" id="ARBA00022679"/>
    </source>
</evidence>
<dbReference type="FunFam" id="2.40.50.1070:FF:000003">
    <property type="entry name" value="23S rRNA (Uracil-5-)-methyltransferase RumA"/>
    <property type="match status" value="1"/>
</dbReference>
<dbReference type="InterPro" id="IPR030390">
    <property type="entry name" value="MeTrfase_TrmA_AS"/>
</dbReference>
<evidence type="ECO:0000259" key="6">
    <source>
        <dbReference type="PROSITE" id="PS50926"/>
    </source>
</evidence>
<dbReference type="Pfam" id="PF01938">
    <property type="entry name" value="TRAM"/>
    <property type="match status" value="1"/>
</dbReference>
<feature type="binding site" evidence="4">
    <location>
        <position position="288"/>
    </location>
    <ligand>
        <name>S-adenosyl-L-methionine</name>
        <dbReference type="ChEBI" id="CHEBI:59789"/>
    </ligand>
</feature>
<dbReference type="EC" id="2.1.1.190" evidence="7"/>
<feature type="domain" description="TRAM" evidence="6">
    <location>
        <begin position="2"/>
        <end position="60"/>
    </location>
</feature>
<dbReference type="InterPro" id="IPR012340">
    <property type="entry name" value="NA-bd_OB-fold"/>
</dbReference>
<reference evidence="7" key="2">
    <citation type="submission" date="2021-04" db="EMBL/GenBank/DDBJ databases">
        <authorList>
            <person name="Gilroy R."/>
        </authorList>
    </citation>
    <scope>NUCLEOTIDE SEQUENCE</scope>
    <source>
        <strain evidence="7">CHK191-13928</strain>
    </source>
</reference>
<dbReference type="Gene3D" id="2.40.50.1070">
    <property type="match status" value="1"/>
</dbReference>
<comment type="similarity">
    <text evidence="4">Belongs to the class I-like SAM-binding methyltransferase superfamily. RNA M5U methyltransferase family.</text>
</comment>
<dbReference type="Pfam" id="PF05958">
    <property type="entry name" value="tRNA_U5-meth_tr"/>
    <property type="match status" value="1"/>
</dbReference>
<dbReference type="PANTHER" id="PTHR11061">
    <property type="entry name" value="RNA M5U METHYLTRANSFERASE"/>
    <property type="match status" value="1"/>
</dbReference>
<dbReference type="GO" id="GO:0070475">
    <property type="term" value="P:rRNA base methylation"/>
    <property type="evidence" value="ECO:0007669"/>
    <property type="project" value="TreeGrafter"/>
</dbReference>
<dbReference type="GO" id="GO:0070041">
    <property type="term" value="F:rRNA (uridine-C5-)-methyltransferase activity"/>
    <property type="evidence" value="ECO:0007669"/>
    <property type="project" value="TreeGrafter"/>
</dbReference>
<reference evidence="7" key="1">
    <citation type="journal article" date="2021" name="PeerJ">
        <title>Extensive microbial diversity within the chicken gut microbiome revealed by metagenomics and culture.</title>
        <authorList>
            <person name="Gilroy R."/>
            <person name="Ravi A."/>
            <person name="Getino M."/>
            <person name="Pursley I."/>
            <person name="Horton D.L."/>
            <person name="Alikhan N.F."/>
            <person name="Baker D."/>
            <person name="Gharbi K."/>
            <person name="Hall N."/>
            <person name="Watson M."/>
            <person name="Adriaenssens E.M."/>
            <person name="Foster-Nyarko E."/>
            <person name="Jarju S."/>
            <person name="Secka A."/>
            <person name="Antonio M."/>
            <person name="Oren A."/>
            <person name="Chaudhuri R.R."/>
            <person name="La Ragione R."/>
            <person name="Hildebrand F."/>
            <person name="Pallen M.J."/>
        </authorList>
    </citation>
    <scope>NUCLEOTIDE SEQUENCE</scope>
    <source>
        <strain evidence="7">CHK191-13928</strain>
    </source>
</reference>